<gene>
    <name evidence="2" type="ORF">BHAP_0632</name>
</gene>
<dbReference type="CDD" id="cd00093">
    <property type="entry name" value="HTH_XRE"/>
    <property type="match status" value="1"/>
</dbReference>
<dbReference type="AlphaFoldDB" id="A0A261G1P0"/>
<dbReference type="Proteomes" id="UP000216074">
    <property type="component" value="Unassembled WGS sequence"/>
</dbReference>
<feature type="domain" description="HTH cro/C1-type" evidence="1">
    <location>
        <begin position="3"/>
        <end position="60"/>
    </location>
</feature>
<name>A0A261G1P0_9BIFI</name>
<evidence type="ECO:0000259" key="1">
    <source>
        <dbReference type="PROSITE" id="PS50943"/>
    </source>
</evidence>
<reference evidence="2 3" key="1">
    <citation type="journal article" date="2017" name="BMC Genomics">
        <title>Comparative genomic and phylogenomic analyses of the Bifidobacteriaceae family.</title>
        <authorList>
            <person name="Lugli G.A."/>
            <person name="Milani C."/>
            <person name="Turroni F."/>
            <person name="Duranti S."/>
            <person name="Mancabelli L."/>
            <person name="Mangifesta M."/>
            <person name="Ferrario C."/>
            <person name="Modesto M."/>
            <person name="Mattarelli P."/>
            <person name="Jiri K."/>
            <person name="van Sinderen D."/>
            <person name="Ventura M."/>
        </authorList>
    </citation>
    <scope>NUCLEOTIDE SEQUENCE [LARGE SCALE GENOMIC DNA]</scope>
    <source>
        <strain evidence="2 3">DSM 100202</strain>
    </source>
</reference>
<dbReference type="Gene3D" id="1.10.260.40">
    <property type="entry name" value="lambda repressor-like DNA-binding domains"/>
    <property type="match status" value="1"/>
</dbReference>
<proteinExistence type="predicted"/>
<dbReference type="SUPFAM" id="SSF47413">
    <property type="entry name" value="lambda repressor-like DNA-binding domains"/>
    <property type="match status" value="1"/>
</dbReference>
<organism evidence="2 3">
    <name type="scientific">Bifidobacterium hapali</name>
    <dbReference type="NCBI Taxonomy" id="1630172"/>
    <lineage>
        <taxon>Bacteria</taxon>
        <taxon>Bacillati</taxon>
        <taxon>Actinomycetota</taxon>
        <taxon>Actinomycetes</taxon>
        <taxon>Bifidobacteriales</taxon>
        <taxon>Bifidobacteriaceae</taxon>
        <taxon>Bifidobacterium</taxon>
    </lineage>
</organism>
<dbReference type="GO" id="GO:0003677">
    <property type="term" value="F:DNA binding"/>
    <property type="evidence" value="ECO:0007669"/>
    <property type="project" value="InterPro"/>
</dbReference>
<dbReference type="SMART" id="SM00530">
    <property type="entry name" value="HTH_XRE"/>
    <property type="match status" value="1"/>
</dbReference>
<comment type="caution">
    <text evidence="2">The sequence shown here is derived from an EMBL/GenBank/DDBJ whole genome shotgun (WGS) entry which is preliminary data.</text>
</comment>
<keyword evidence="3" id="KW-1185">Reference proteome</keyword>
<dbReference type="Pfam" id="PF01381">
    <property type="entry name" value="HTH_3"/>
    <property type="match status" value="1"/>
</dbReference>
<sequence length="66" mass="7315">MGLKQLRQAAGLIQTELAKRTGIVQTVISKYERGSQSVHNMTLANSLRISRALNCRPDELTDGYPD</sequence>
<dbReference type="InterPro" id="IPR010982">
    <property type="entry name" value="Lambda_DNA-bd_dom_sf"/>
</dbReference>
<dbReference type="PROSITE" id="PS50943">
    <property type="entry name" value="HTH_CROC1"/>
    <property type="match status" value="1"/>
</dbReference>
<accession>A0A261G1P0</accession>
<dbReference type="OrthoDB" id="3239879at2"/>
<dbReference type="RefSeq" id="WP_158216413.1">
    <property type="nucleotide sequence ID" value="NZ_MWWY01000013.1"/>
</dbReference>
<evidence type="ECO:0000313" key="2">
    <source>
        <dbReference type="EMBL" id="OZG65354.1"/>
    </source>
</evidence>
<protein>
    <submittedName>
        <fullName evidence="2">Helix-turn-helix protein</fullName>
    </submittedName>
</protein>
<dbReference type="EMBL" id="MWWY01000013">
    <property type="protein sequence ID" value="OZG65354.1"/>
    <property type="molecule type" value="Genomic_DNA"/>
</dbReference>
<dbReference type="InterPro" id="IPR001387">
    <property type="entry name" value="Cro/C1-type_HTH"/>
</dbReference>
<evidence type="ECO:0000313" key="3">
    <source>
        <dbReference type="Proteomes" id="UP000216074"/>
    </source>
</evidence>